<gene>
    <name evidence="1" type="ORF">rsdtw13_33880</name>
</gene>
<evidence type="ECO:0000313" key="1">
    <source>
        <dbReference type="EMBL" id="GKX68130.1"/>
    </source>
</evidence>
<dbReference type="Proteomes" id="UP001058074">
    <property type="component" value="Unassembled WGS sequence"/>
</dbReference>
<keyword evidence="2" id="KW-1185">Reference proteome</keyword>
<proteinExistence type="predicted"/>
<accession>A0ACB5RGB3</accession>
<comment type="caution">
    <text evidence="1">The sequence shown here is derived from an EMBL/GenBank/DDBJ whole genome shotgun (WGS) entry which is preliminary data.</text>
</comment>
<sequence>MKKDLCELREIDEKVKSKLDFIKSNPEATLDDINIVKAAKNNIYEQVSKTFIYNLKKLIQLEATQKRLAKKIGLSEDLLSKYKSGEAFPSIETLIYICKVYGISLNKFISEPLTAVDIEKLENEEEIEFNIFEDKYYVYFLVTNIAIEGAIHEGTVEFSNDDVRFNILSNDEVIKYFTGKYTISDKLIFFNLESIDDGISYINMIKPNVNKNKYVGGLAMLMLPSDANSKPCVQKILFSKIKLDRELHSNDIKKLLNFSVDDTSFGNMKISQGEDEGAYNFIRKLGI</sequence>
<evidence type="ECO:0000313" key="2">
    <source>
        <dbReference type="Proteomes" id="UP001058074"/>
    </source>
</evidence>
<name>A0ACB5RGB3_9CLOT</name>
<organism evidence="1 2">
    <name type="scientific">Inconstantimicrobium mannanitabidum</name>
    <dbReference type="NCBI Taxonomy" id="1604901"/>
    <lineage>
        <taxon>Bacteria</taxon>
        <taxon>Bacillati</taxon>
        <taxon>Bacillota</taxon>
        <taxon>Clostridia</taxon>
        <taxon>Eubacteriales</taxon>
        <taxon>Clostridiaceae</taxon>
        <taxon>Inconstantimicrobium</taxon>
    </lineage>
</organism>
<protein>
    <submittedName>
        <fullName evidence="1">Transcriptional regulator</fullName>
    </submittedName>
</protein>
<dbReference type="EMBL" id="BROD01000001">
    <property type="protein sequence ID" value="GKX68130.1"/>
    <property type="molecule type" value="Genomic_DNA"/>
</dbReference>
<reference evidence="1" key="1">
    <citation type="journal article" date="2025" name="Int. J. Syst. Evol. Microbiol.">
        <title>Inconstantimicrobium mannanitabidum sp. nov., a novel member of the family Clostridiaceae isolated from anoxic soil under the treatment of reductive soil disinfestation.</title>
        <authorList>
            <person name="Ueki A."/>
            <person name="Tonouchi A."/>
            <person name="Honma S."/>
            <person name="Kaku N."/>
            <person name="Ueki K."/>
        </authorList>
    </citation>
    <scope>NUCLEOTIDE SEQUENCE</scope>
    <source>
        <strain evidence="1">TW13</strain>
    </source>
</reference>